<sequence length="76" mass="8143">MTTSYVAKVLFLALLLFSIEMKTGEGQSSACPQGTVGMDKCSISECVSACHRRSSHLTGKCIGYDVCCCVTRANED</sequence>
<proteinExistence type="predicted"/>
<dbReference type="EMBL" id="JBDFQZ010000009">
    <property type="protein sequence ID" value="KAK9688849.1"/>
    <property type="molecule type" value="Genomic_DNA"/>
</dbReference>
<name>A0AAW1IG40_SAPOF</name>
<keyword evidence="1" id="KW-0732">Signal</keyword>
<gene>
    <name evidence="2" type="ORF">RND81_09G015600</name>
</gene>
<feature type="chain" id="PRO_5043519777" evidence="1">
    <location>
        <begin position="27"/>
        <end position="76"/>
    </location>
</feature>
<dbReference type="AlphaFoldDB" id="A0AAW1IG40"/>
<dbReference type="Proteomes" id="UP001443914">
    <property type="component" value="Unassembled WGS sequence"/>
</dbReference>
<feature type="signal peptide" evidence="1">
    <location>
        <begin position="1"/>
        <end position="26"/>
    </location>
</feature>
<evidence type="ECO:0000313" key="3">
    <source>
        <dbReference type="Proteomes" id="UP001443914"/>
    </source>
</evidence>
<comment type="caution">
    <text evidence="2">The sequence shown here is derived from an EMBL/GenBank/DDBJ whole genome shotgun (WGS) entry which is preliminary data.</text>
</comment>
<evidence type="ECO:0000313" key="2">
    <source>
        <dbReference type="EMBL" id="KAK9688849.1"/>
    </source>
</evidence>
<evidence type="ECO:0000256" key="1">
    <source>
        <dbReference type="SAM" id="SignalP"/>
    </source>
</evidence>
<reference evidence="2" key="1">
    <citation type="submission" date="2024-03" db="EMBL/GenBank/DDBJ databases">
        <title>WGS assembly of Saponaria officinalis var. Norfolk2.</title>
        <authorList>
            <person name="Jenkins J."/>
            <person name="Shu S."/>
            <person name="Grimwood J."/>
            <person name="Barry K."/>
            <person name="Goodstein D."/>
            <person name="Schmutz J."/>
            <person name="Leebens-Mack J."/>
            <person name="Osbourn A."/>
        </authorList>
    </citation>
    <scope>NUCLEOTIDE SEQUENCE [LARGE SCALE GENOMIC DNA]</scope>
    <source>
        <strain evidence="2">JIC</strain>
    </source>
</reference>
<organism evidence="2 3">
    <name type="scientific">Saponaria officinalis</name>
    <name type="common">Common soapwort</name>
    <name type="synonym">Lychnis saponaria</name>
    <dbReference type="NCBI Taxonomy" id="3572"/>
    <lineage>
        <taxon>Eukaryota</taxon>
        <taxon>Viridiplantae</taxon>
        <taxon>Streptophyta</taxon>
        <taxon>Embryophyta</taxon>
        <taxon>Tracheophyta</taxon>
        <taxon>Spermatophyta</taxon>
        <taxon>Magnoliopsida</taxon>
        <taxon>eudicotyledons</taxon>
        <taxon>Gunneridae</taxon>
        <taxon>Pentapetalae</taxon>
        <taxon>Caryophyllales</taxon>
        <taxon>Caryophyllaceae</taxon>
        <taxon>Caryophylleae</taxon>
        <taxon>Saponaria</taxon>
    </lineage>
</organism>
<keyword evidence="3" id="KW-1185">Reference proteome</keyword>
<protein>
    <submittedName>
        <fullName evidence="2">Uncharacterized protein</fullName>
    </submittedName>
</protein>
<accession>A0AAW1IG40</accession>